<dbReference type="HOGENOM" id="CLU_676640_0_0_1"/>
<name>E9FYZ6_DAPPU</name>
<dbReference type="EMBL" id="GL732527">
    <property type="protein sequence ID" value="EFX87618.1"/>
    <property type="molecule type" value="Genomic_DNA"/>
</dbReference>
<evidence type="ECO:0000256" key="1">
    <source>
        <dbReference type="SAM" id="MobiDB-lite"/>
    </source>
</evidence>
<dbReference type="InParanoid" id="E9FYZ6"/>
<evidence type="ECO:0000313" key="3">
    <source>
        <dbReference type="Proteomes" id="UP000000305"/>
    </source>
</evidence>
<evidence type="ECO:0000313" key="2">
    <source>
        <dbReference type="EMBL" id="EFX87618.1"/>
    </source>
</evidence>
<dbReference type="Proteomes" id="UP000000305">
    <property type="component" value="Unassembled WGS sequence"/>
</dbReference>
<sequence>MRKVLKRQAKVVVTRSSIRKAARSQSYCNFDGRNASIFRRFIIKLKGKGHRQSLPVQLPDAAHHQLDFTKAVISETPAEISLADEARKLDPAPLSFKMRNNNWRHYAHPLEMSYFDHGLLRHPAMPVDSVAPALPSALPAELALLKHVRNELSDVEDHHVSGNQAKVARNLTSFRKKWFLAPPIVVQNNQVDLPNWANLEGGTKFVNEMAFPELRKDATFIIKCLNSRNVQSTPAEITQSARKKWFLEPAIVKPQQVELPNWARENINSDTFASQLVSDQVRDGGLFIQQDPKSTFRARPVPPTTYKPDLPVAMIKGRQSFKNPAQQHQAKEMTKQISIDPKLKPFRARPVPPTTFKPLILPVVNKGRQSSIKDETKKPNPKGFIAKREVNLQKNSQQKPTRVTTLS</sequence>
<feature type="region of interest" description="Disordered" evidence="1">
    <location>
        <begin position="367"/>
        <end position="407"/>
    </location>
</feature>
<organism evidence="2 3">
    <name type="scientific">Daphnia pulex</name>
    <name type="common">Water flea</name>
    <dbReference type="NCBI Taxonomy" id="6669"/>
    <lineage>
        <taxon>Eukaryota</taxon>
        <taxon>Metazoa</taxon>
        <taxon>Ecdysozoa</taxon>
        <taxon>Arthropoda</taxon>
        <taxon>Crustacea</taxon>
        <taxon>Branchiopoda</taxon>
        <taxon>Diplostraca</taxon>
        <taxon>Cladocera</taxon>
        <taxon>Anomopoda</taxon>
        <taxon>Daphniidae</taxon>
        <taxon>Daphnia</taxon>
    </lineage>
</organism>
<accession>E9FYZ6</accession>
<gene>
    <name evidence="2" type="ORF">DAPPUDRAFT_312143</name>
</gene>
<keyword evidence="3" id="KW-1185">Reference proteome</keyword>
<dbReference type="AlphaFoldDB" id="E9FYZ6"/>
<dbReference type="OrthoDB" id="10349951at2759"/>
<protein>
    <submittedName>
        <fullName evidence="2">Uncharacterized protein</fullName>
    </submittedName>
</protein>
<reference evidence="2 3" key="1">
    <citation type="journal article" date="2011" name="Science">
        <title>The ecoresponsive genome of Daphnia pulex.</title>
        <authorList>
            <person name="Colbourne J.K."/>
            <person name="Pfrender M.E."/>
            <person name="Gilbert D."/>
            <person name="Thomas W.K."/>
            <person name="Tucker A."/>
            <person name="Oakley T.H."/>
            <person name="Tokishita S."/>
            <person name="Aerts A."/>
            <person name="Arnold G.J."/>
            <person name="Basu M.K."/>
            <person name="Bauer D.J."/>
            <person name="Caceres C.E."/>
            <person name="Carmel L."/>
            <person name="Casola C."/>
            <person name="Choi J.H."/>
            <person name="Detter J.C."/>
            <person name="Dong Q."/>
            <person name="Dusheyko S."/>
            <person name="Eads B.D."/>
            <person name="Frohlich T."/>
            <person name="Geiler-Samerotte K.A."/>
            <person name="Gerlach D."/>
            <person name="Hatcher P."/>
            <person name="Jogdeo S."/>
            <person name="Krijgsveld J."/>
            <person name="Kriventseva E.V."/>
            <person name="Kultz D."/>
            <person name="Laforsch C."/>
            <person name="Lindquist E."/>
            <person name="Lopez J."/>
            <person name="Manak J.R."/>
            <person name="Muller J."/>
            <person name="Pangilinan J."/>
            <person name="Patwardhan R.P."/>
            <person name="Pitluck S."/>
            <person name="Pritham E.J."/>
            <person name="Rechtsteiner A."/>
            <person name="Rho M."/>
            <person name="Rogozin I.B."/>
            <person name="Sakarya O."/>
            <person name="Salamov A."/>
            <person name="Schaack S."/>
            <person name="Shapiro H."/>
            <person name="Shiga Y."/>
            <person name="Skalitzky C."/>
            <person name="Smith Z."/>
            <person name="Souvorov A."/>
            <person name="Sung W."/>
            <person name="Tang Z."/>
            <person name="Tsuchiya D."/>
            <person name="Tu H."/>
            <person name="Vos H."/>
            <person name="Wang M."/>
            <person name="Wolf Y.I."/>
            <person name="Yamagata H."/>
            <person name="Yamada T."/>
            <person name="Ye Y."/>
            <person name="Shaw J.R."/>
            <person name="Andrews J."/>
            <person name="Crease T.J."/>
            <person name="Tang H."/>
            <person name="Lucas S.M."/>
            <person name="Robertson H.M."/>
            <person name="Bork P."/>
            <person name="Koonin E.V."/>
            <person name="Zdobnov E.M."/>
            <person name="Grigoriev I.V."/>
            <person name="Lynch M."/>
            <person name="Boore J.L."/>
        </authorList>
    </citation>
    <scope>NUCLEOTIDE SEQUENCE [LARGE SCALE GENOMIC DNA]</scope>
</reference>
<feature type="compositionally biased region" description="Polar residues" evidence="1">
    <location>
        <begin position="392"/>
        <end position="407"/>
    </location>
</feature>
<proteinExistence type="predicted"/>
<dbReference type="KEGG" id="dpx:DAPPUDRAFT_312143"/>